<dbReference type="InterPro" id="IPR029016">
    <property type="entry name" value="GAF-like_dom_sf"/>
</dbReference>
<keyword evidence="1" id="KW-1133">Transmembrane helix</keyword>
<dbReference type="PANTHER" id="PTHR43155:SF2">
    <property type="entry name" value="CYCLIC DI-GMP PHOSPHODIESTERASE PA4108"/>
    <property type="match status" value="1"/>
</dbReference>
<feature type="transmembrane region" description="Helical" evidence="1">
    <location>
        <begin position="59"/>
        <end position="78"/>
    </location>
</feature>
<dbReference type="SUPFAM" id="SSF55781">
    <property type="entry name" value="GAF domain-like"/>
    <property type="match status" value="1"/>
</dbReference>
<name>A0A2S8SR51_9BACT</name>
<gene>
    <name evidence="4" type="ORF">B1R32_11318</name>
</gene>
<dbReference type="InterPro" id="IPR043128">
    <property type="entry name" value="Rev_trsase/Diguanyl_cyclase"/>
</dbReference>
<dbReference type="PANTHER" id="PTHR43155">
    <property type="entry name" value="CYCLIC DI-GMP PHOSPHODIESTERASE PA4108-RELATED"/>
    <property type="match status" value="1"/>
</dbReference>
<feature type="domain" description="HD-GYP" evidence="3">
    <location>
        <begin position="712"/>
        <end position="907"/>
    </location>
</feature>
<sequence length="916" mass="101307">MKRIVFYASLIYAIIFIGILMLHPGGPALKALLLFLHRPVPTPAQTIQLAFWYKAFQNAYQIIPPLLAGVCGLLYASIGVHENRIRRMGWVFIGLAALSFACGQVTWTIMETVLQLEMPAYGAPDIGYLAAYPLLFCGVILLFGSMPVTGRTRLLIDCALISGSVGVLSWYFLVRGWWQVSDVSVFGKLIFSSYPLGDIASLFGALVLYQSASFDRGFQRSTAMLSMGLIFLAFADTTFSYYNMVGLYQTGSWFDWGWPFGWLIIAWASLVAFWNPGQKKLPSETKNVHFTQAIASRGVLRVLEPYAAVAAAIGVMAMHDYLNSTDGSISLPVFVAGSFLIFLVILRQVLTLLENQHLTNQLRGFAANLEQMVLCRTQQLSALHQLTKAANNTLQIDQVIEAALTHTREAMQASGVVIKIAAQIGQNNEETTLRSVGLEERPEVLQWIDDLPLSKDAESVVLPSSFPTSIPATESGTDSQFTYLQAPLLHRGVAIGAIGVVRCNGQFAGTEPEMLESIGVEVGTAYENARLYGAALEAADRDPVTALFNHRAIHQRLDMCFNIARRDEHPLAVIMMDLNNFKLFNDTYGHPVGDQVLKRVADALRTDCREDDIIGRYGGDEFIVVLPGADGEVALQVAHRLRETMNREGFRRAGDQRTIPVTMSFGIAVYPSDADDRHELLTLADANLYNAKLSEHGIHSTSDLQRDTREFKNESSFNALDSMVVAIDNKDRYTRRHSEDVTEYGLWIAGELGLSQETQRVIRVGGLLHDIGKIGVPEDILRKPGRLTPEEFEVLKRHPQLGALIVGSMPDIEPITDIVRSHHERWDGGGYPDGIAGENIPLLGRLMAVADAFSAMTTQRPYRQGLAWDEALKEIELNLGTQFDPEMGRAFLRVARQQLAKLNATLTAKAPKNPSF</sequence>
<feature type="transmembrane region" description="Helical" evidence="1">
    <location>
        <begin position="5"/>
        <end position="23"/>
    </location>
</feature>
<reference evidence="4 5" key="1">
    <citation type="journal article" date="2018" name="Syst. Appl. Microbiol.">
        <title>Abditibacterium utsteinense sp. nov., the first cultivated member of candidate phylum FBP, isolated from ice-free Antarctic soil samples.</title>
        <authorList>
            <person name="Tahon G."/>
            <person name="Tytgat B."/>
            <person name="Lebbe L."/>
            <person name="Carlier A."/>
            <person name="Willems A."/>
        </authorList>
    </citation>
    <scope>NUCLEOTIDE SEQUENCE [LARGE SCALE GENOMIC DNA]</scope>
    <source>
        <strain evidence="4 5">LMG 29911</strain>
    </source>
</reference>
<keyword evidence="1" id="KW-0472">Membrane</keyword>
<evidence type="ECO:0000259" key="2">
    <source>
        <dbReference type="PROSITE" id="PS50887"/>
    </source>
</evidence>
<evidence type="ECO:0000256" key="1">
    <source>
        <dbReference type="SAM" id="Phobius"/>
    </source>
</evidence>
<evidence type="ECO:0000313" key="4">
    <source>
        <dbReference type="EMBL" id="PQV63291.1"/>
    </source>
</evidence>
<dbReference type="CDD" id="cd01949">
    <property type="entry name" value="GGDEF"/>
    <property type="match status" value="1"/>
</dbReference>
<feature type="transmembrane region" description="Helical" evidence="1">
    <location>
        <begin position="130"/>
        <end position="147"/>
    </location>
</feature>
<dbReference type="PROSITE" id="PS50887">
    <property type="entry name" value="GGDEF"/>
    <property type="match status" value="1"/>
</dbReference>
<dbReference type="RefSeq" id="WP_170065513.1">
    <property type="nucleotide sequence ID" value="NZ_NIGF01000013.1"/>
</dbReference>
<protein>
    <submittedName>
        <fullName evidence="4">Diguanylate cyclase (GGDEF) domain-containing protein/HDIG domain-containing protein</fullName>
    </submittedName>
</protein>
<organism evidence="4 5">
    <name type="scientific">Abditibacterium utsteinense</name>
    <dbReference type="NCBI Taxonomy" id="1960156"/>
    <lineage>
        <taxon>Bacteria</taxon>
        <taxon>Pseudomonadati</taxon>
        <taxon>Abditibacteriota</taxon>
        <taxon>Abditibacteriia</taxon>
        <taxon>Abditibacteriales</taxon>
        <taxon>Abditibacteriaceae</taxon>
        <taxon>Abditibacterium</taxon>
    </lineage>
</organism>
<evidence type="ECO:0000259" key="3">
    <source>
        <dbReference type="PROSITE" id="PS51832"/>
    </source>
</evidence>
<dbReference type="Proteomes" id="UP000237684">
    <property type="component" value="Unassembled WGS sequence"/>
</dbReference>
<feature type="transmembrane region" description="Helical" evidence="1">
    <location>
        <begin position="90"/>
        <end position="110"/>
    </location>
</feature>
<dbReference type="AlphaFoldDB" id="A0A2S8SR51"/>
<dbReference type="SUPFAM" id="SSF109604">
    <property type="entry name" value="HD-domain/PDEase-like"/>
    <property type="match status" value="1"/>
</dbReference>
<dbReference type="Pfam" id="PF13487">
    <property type="entry name" value="HD_5"/>
    <property type="match status" value="1"/>
</dbReference>
<dbReference type="NCBIfam" id="TIGR00254">
    <property type="entry name" value="GGDEF"/>
    <property type="match status" value="1"/>
</dbReference>
<feature type="transmembrane region" description="Helical" evidence="1">
    <location>
        <begin position="256"/>
        <end position="277"/>
    </location>
</feature>
<feature type="transmembrane region" description="Helical" evidence="1">
    <location>
        <begin position="221"/>
        <end position="244"/>
    </location>
</feature>
<feature type="domain" description="GGDEF" evidence="2">
    <location>
        <begin position="569"/>
        <end position="706"/>
    </location>
</feature>
<dbReference type="InterPro" id="IPR003607">
    <property type="entry name" value="HD/PDEase_dom"/>
</dbReference>
<dbReference type="InParanoid" id="A0A2S8SR51"/>
<dbReference type="GO" id="GO:0003824">
    <property type="term" value="F:catalytic activity"/>
    <property type="evidence" value="ECO:0007669"/>
    <property type="project" value="UniProtKB-ARBA"/>
</dbReference>
<dbReference type="SUPFAM" id="SSF55073">
    <property type="entry name" value="Nucleotide cyclase"/>
    <property type="match status" value="1"/>
</dbReference>
<dbReference type="InterPro" id="IPR000160">
    <property type="entry name" value="GGDEF_dom"/>
</dbReference>
<dbReference type="CDD" id="cd00077">
    <property type="entry name" value="HDc"/>
    <property type="match status" value="1"/>
</dbReference>
<keyword evidence="5" id="KW-1185">Reference proteome</keyword>
<dbReference type="InterPro" id="IPR037522">
    <property type="entry name" value="HD_GYP_dom"/>
</dbReference>
<dbReference type="SMART" id="SM00267">
    <property type="entry name" value="GGDEF"/>
    <property type="match status" value="1"/>
</dbReference>
<dbReference type="Gene3D" id="3.30.450.40">
    <property type="match status" value="1"/>
</dbReference>
<dbReference type="Pfam" id="PF00990">
    <property type="entry name" value="GGDEF"/>
    <property type="match status" value="1"/>
</dbReference>
<dbReference type="FunFam" id="3.30.70.270:FF:000001">
    <property type="entry name" value="Diguanylate cyclase domain protein"/>
    <property type="match status" value="1"/>
</dbReference>
<dbReference type="Gene3D" id="1.10.3210.10">
    <property type="entry name" value="Hypothetical protein af1432"/>
    <property type="match status" value="1"/>
</dbReference>
<feature type="transmembrane region" description="Helical" evidence="1">
    <location>
        <begin position="154"/>
        <end position="173"/>
    </location>
</feature>
<dbReference type="PROSITE" id="PS51832">
    <property type="entry name" value="HD_GYP"/>
    <property type="match status" value="1"/>
</dbReference>
<dbReference type="Gene3D" id="3.30.70.270">
    <property type="match status" value="1"/>
</dbReference>
<dbReference type="InterPro" id="IPR006675">
    <property type="entry name" value="HDIG_dom"/>
</dbReference>
<proteinExistence type="predicted"/>
<dbReference type="SMART" id="SM00471">
    <property type="entry name" value="HDc"/>
    <property type="match status" value="1"/>
</dbReference>
<comment type="caution">
    <text evidence="4">The sequence shown here is derived from an EMBL/GenBank/DDBJ whole genome shotgun (WGS) entry which is preliminary data.</text>
</comment>
<dbReference type="InterPro" id="IPR029787">
    <property type="entry name" value="Nucleotide_cyclase"/>
</dbReference>
<accession>A0A2S8SR51</accession>
<dbReference type="NCBIfam" id="TIGR00277">
    <property type="entry name" value="HDIG"/>
    <property type="match status" value="1"/>
</dbReference>
<evidence type="ECO:0000313" key="5">
    <source>
        <dbReference type="Proteomes" id="UP000237684"/>
    </source>
</evidence>
<feature type="transmembrane region" description="Helical" evidence="1">
    <location>
        <begin position="329"/>
        <end position="353"/>
    </location>
</feature>
<dbReference type="EMBL" id="NIGF01000013">
    <property type="protein sequence ID" value="PQV63291.1"/>
    <property type="molecule type" value="Genomic_DNA"/>
</dbReference>
<feature type="transmembrane region" description="Helical" evidence="1">
    <location>
        <begin position="185"/>
        <end position="209"/>
    </location>
</feature>
<keyword evidence="1" id="KW-0812">Transmembrane</keyword>